<proteinExistence type="predicted"/>
<dbReference type="GO" id="GO:0055085">
    <property type="term" value="P:transmembrane transport"/>
    <property type="evidence" value="ECO:0007669"/>
    <property type="project" value="InterPro"/>
</dbReference>
<accession>A0A1I5D4A5</accession>
<dbReference type="GO" id="GO:0030246">
    <property type="term" value="F:carbohydrate binding"/>
    <property type="evidence" value="ECO:0007669"/>
    <property type="project" value="TreeGrafter"/>
</dbReference>
<name>A0A1I5D4A5_9GAMM</name>
<protein>
    <submittedName>
        <fullName evidence="2">Tripartite ATP-independent transporter solute receptor, DctP family</fullName>
    </submittedName>
</protein>
<dbReference type="Proteomes" id="UP000199011">
    <property type="component" value="Unassembled WGS sequence"/>
</dbReference>
<sequence length="330" mass="37141">MQNRRRILDIVTGIAAGVMFMLGTSQAFAVTTLKLSHNQNRDHAVHKAMTQFANEVKEKTNGEVRIRIYSDSQLGNQRESIELMQNGALDIAKSNAAELEAFSPAYSIFNLPYLFRDKAHYQQIINSNIGKEILDSSQTMGFIGLTYYDAGARGFYAKKPIRTPEDLKGLKIRVQPSPTAIAMVRRLGGNPTPLAYGELYTALQQGVVDAAENNITSFTLSRHNEVAKFFSLDEHTMIPDVLLISNKSLNKLTTEQQEIVKKAALNSSKYMIQLWEKSEQEEHAKAEKQGVEFIVVDKALFQDAVKPLYDDIAKTHPELFEMVNRVRKVE</sequence>
<dbReference type="OrthoDB" id="8690069at2"/>
<dbReference type="Gene3D" id="3.40.190.170">
    <property type="entry name" value="Bacterial extracellular solute-binding protein, family 7"/>
    <property type="match status" value="1"/>
</dbReference>
<dbReference type="GO" id="GO:0030288">
    <property type="term" value="C:outer membrane-bounded periplasmic space"/>
    <property type="evidence" value="ECO:0007669"/>
    <property type="project" value="InterPro"/>
</dbReference>
<organism evidence="2 3">
    <name type="scientific">Xenorhabdus japonica</name>
    <dbReference type="NCBI Taxonomy" id="53341"/>
    <lineage>
        <taxon>Bacteria</taxon>
        <taxon>Pseudomonadati</taxon>
        <taxon>Pseudomonadota</taxon>
        <taxon>Gammaproteobacteria</taxon>
        <taxon>Enterobacterales</taxon>
        <taxon>Morganellaceae</taxon>
        <taxon>Xenorhabdus</taxon>
    </lineage>
</organism>
<gene>
    <name evidence="2" type="ORF">SAMN05421579_13424</name>
</gene>
<dbReference type="InterPro" id="IPR004682">
    <property type="entry name" value="TRAP_DctP"/>
</dbReference>
<dbReference type="NCBIfam" id="NF037995">
    <property type="entry name" value="TRAP_S1"/>
    <property type="match status" value="1"/>
</dbReference>
<keyword evidence="2" id="KW-0675">Receptor</keyword>
<reference evidence="3" key="1">
    <citation type="submission" date="2016-10" db="EMBL/GenBank/DDBJ databases">
        <authorList>
            <person name="Varghese N."/>
            <person name="Submissions S."/>
        </authorList>
    </citation>
    <scope>NUCLEOTIDE SEQUENCE [LARGE SCALE GENOMIC DNA]</scope>
    <source>
        <strain evidence="3">DSM 16522</strain>
    </source>
</reference>
<dbReference type="EMBL" id="FOVO01000034">
    <property type="protein sequence ID" value="SFN93956.1"/>
    <property type="molecule type" value="Genomic_DNA"/>
</dbReference>
<dbReference type="InterPro" id="IPR018389">
    <property type="entry name" value="DctP_fam"/>
</dbReference>
<dbReference type="AlphaFoldDB" id="A0A1I5D4A5"/>
<dbReference type="STRING" id="53341.SAMN05421579_13424"/>
<evidence type="ECO:0000313" key="3">
    <source>
        <dbReference type="Proteomes" id="UP000199011"/>
    </source>
</evidence>
<keyword evidence="1" id="KW-0732">Signal</keyword>
<dbReference type="NCBIfam" id="TIGR00787">
    <property type="entry name" value="dctP"/>
    <property type="match status" value="1"/>
</dbReference>
<dbReference type="PANTHER" id="PTHR33376">
    <property type="match status" value="1"/>
</dbReference>
<keyword evidence="3" id="KW-1185">Reference proteome</keyword>
<dbReference type="CDD" id="cd13671">
    <property type="entry name" value="PBP2_TRAP_SBP_like_3"/>
    <property type="match status" value="1"/>
</dbReference>
<evidence type="ECO:0000256" key="1">
    <source>
        <dbReference type="ARBA" id="ARBA00022729"/>
    </source>
</evidence>
<dbReference type="SUPFAM" id="SSF53850">
    <property type="entry name" value="Periplasmic binding protein-like II"/>
    <property type="match status" value="1"/>
</dbReference>
<dbReference type="RefSeq" id="WP_092520090.1">
    <property type="nucleotide sequence ID" value="NZ_CAWRAH010000080.1"/>
</dbReference>
<dbReference type="PANTHER" id="PTHR33376:SF2">
    <property type="entry name" value="DICARBOXYLATE-BINDING PERIPLASMIC PROTEIN"/>
    <property type="match status" value="1"/>
</dbReference>
<dbReference type="InterPro" id="IPR038404">
    <property type="entry name" value="TRAP_DctP_sf"/>
</dbReference>
<dbReference type="Pfam" id="PF03480">
    <property type="entry name" value="DctP"/>
    <property type="match status" value="1"/>
</dbReference>
<dbReference type="PIRSF" id="PIRSF006470">
    <property type="entry name" value="DctB"/>
    <property type="match status" value="1"/>
</dbReference>
<evidence type="ECO:0000313" key="2">
    <source>
        <dbReference type="EMBL" id="SFN93956.1"/>
    </source>
</evidence>